<dbReference type="GO" id="GO:0061575">
    <property type="term" value="F:cyclin-dependent protein serine/threonine kinase activator activity"/>
    <property type="evidence" value="ECO:0007669"/>
    <property type="project" value="InterPro"/>
</dbReference>
<organism evidence="11 12">
    <name type="scientific">Pleomassaria siparia CBS 279.74</name>
    <dbReference type="NCBI Taxonomy" id="1314801"/>
    <lineage>
        <taxon>Eukaryota</taxon>
        <taxon>Fungi</taxon>
        <taxon>Dikarya</taxon>
        <taxon>Ascomycota</taxon>
        <taxon>Pezizomycotina</taxon>
        <taxon>Dothideomycetes</taxon>
        <taxon>Pleosporomycetidae</taxon>
        <taxon>Pleosporales</taxon>
        <taxon>Pleomassariaceae</taxon>
        <taxon>Pleomassaria</taxon>
    </lineage>
</organism>
<dbReference type="InterPro" id="IPR013083">
    <property type="entry name" value="Znf_RING/FYVE/PHD"/>
</dbReference>
<evidence type="ECO:0000256" key="7">
    <source>
        <dbReference type="ARBA" id="ARBA00029873"/>
    </source>
</evidence>
<keyword evidence="11" id="KW-0808">Transferase</keyword>
<evidence type="ECO:0000256" key="3">
    <source>
        <dbReference type="ARBA" id="ARBA00022723"/>
    </source>
</evidence>
<evidence type="ECO:0000313" key="12">
    <source>
        <dbReference type="Proteomes" id="UP000799428"/>
    </source>
</evidence>
<dbReference type="GO" id="GO:0008270">
    <property type="term" value="F:zinc ion binding"/>
    <property type="evidence" value="ECO:0007669"/>
    <property type="project" value="UniProtKB-KW"/>
</dbReference>
<dbReference type="Pfam" id="PF17121">
    <property type="entry name" value="zf-C3HC4_5"/>
    <property type="match status" value="1"/>
</dbReference>
<evidence type="ECO:0000259" key="10">
    <source>
        <dbReference type="PROSITE" id="PS50089"/>
    </source>
</evidence>
<gene>
    <name evidence="11" type="ORF">K504DRAFT_462232</name>
</gene>
<keyword evidence="3" id="KW-0479">Metal-binding</keyword>
<name>A0A6G1KM76_9PLEO</name>
<keyword evidence="11" id="KW-0418">Kinase</keyword>
<dbReference type="PROSITE" id="PS00518">
    <property type="entry name" value="ZF_RING_1"/>
    <property type="match status" value="1"/>
</dbReference>
<reference evidence="11" key="1">
    <citation type="journal article" date="2020" name="Stud. Mycol.">
        <title>101 Dothideomycetes genomes: a test case for predicting lifestyles and emergence of pathogens.</title>
        <authorList>
            <person name="Haridas S."/>
            <person name="Albert R."/>
            <person name="Binder M."/>
            <person name="Bloem J."/>
            <person name="Labutti K."/>
            <person name="Salamov A."/>
            <person name="Andreopoulos B."/>
            <person name="Baker S."/>
            <person name="Barry K."/>
            <person name="Bills G."/>
            <person name="Bluhm B."/>
            <person name="Cannon C."/>
            <person name="Castanera R."/>
            <person name="Culley D."/>
            <person name="Daum C."/>
            <person name="Ezra D."/>
            <person name="Gonzalez J."/>
            <person name="Henrissat B."/>
            <person name="Kuo A."/>
            <person name="Liang C."/>
            <person name="Lipzen A."/>
            <person name="Lutzoni F."/>
            <person name="Magnuson J."/>
            <person name="Mondo S."/>
            <person name="Nolan M."/>
            <person name="Ohm R."/>
            <person name="Pangilinan J."/>
            <person name="Park H.-J."/>
            <person name="Ramirez L."/>
            <person name="Alfaro M."/>
            <person name="Sun H."/>
            <person name="Tritt A."/>
            <person name="Yoshinaga Y."/>
            <person name="Zwiers L.-H."/>
            <person name="Turgeon B."/>
            <person name="Goodwin S."/>
            <person name="Spatafora J."/>
            <person name="Crous P."/>
            <person name="Grigoriev I."/>
        </authorList>
    </citation>
    <scope>NUCLEOTIDE SEQUENCE</scope>
    <source>
        <strain evidence="11">CBS 279.74</strain>
    </source>
</reference>
<dbReference type="NCBIfam" id="TIGR00570">
    <property type="entry name" value="cdk7"/>
    <property type="match status" value="1"/>
</dbReference>
<dbReference type="OrthoDB" id="5963at2759"/>
<dbReference type="InterPro" id="IPR015877">
    <property type="entry name" value="MAT1_centre"/>
</dbReference>
<dbReference type="EMBL" id="MU005765">
    <property type="protein sequence ID" value="KAF2713733.1"/>
    <property type="molecule type" value="Genomic_DNA"/>
</dbReference>
<evidence type="ECO:0000256" key="2">
    <source>
        <dbReference type="ARBA" id="ARBA00022257"/>
    </source>
</evidence>
<dbReference type="GO" id="GO:0070985">
    <property type="term" value="C:transcription factor TFIIK complex"/>
    <property type="evidence" value="ECO:0007669"/>
    <property type="project" value="UniProtKB-ARBA"/>
</dbReference>
<dbReference type="PANTHER" id="PTHR12683:SF13">
    <property type="entry name" value="CDK-ACTIVATING KINASE ASSEMBLY FACTOR MAT1"/>
    <property type="match status" value="1"/>
</dbReference>
<dbReference type="PROSITE" id="PS50089">
    <property type="entry name" value="ZF_RING_2"/>
    <property type="match status" value="1"/>
</dbReference>
<keyword evidence="5" id="KW-0862">Zinc</keyword>
<keyword evidence="6" id="KW-0539">Nucleus</keyword>
<dbReference type="GO" id="GO:0006357">
    <property type="term" value="P:regulation of transcription by RNA polymerase II"/>
    <property type="evidence" value="ECO:0007669"/>
    <property type="project" value="TreeGrafter"/>
</dbReference>
<dbReference type="FunFam" id="3.30.40.10:FF:000037">
    <property type="entry name" value="Cdk-activating kinase assembly factor MAT1, centre"/>
    <property type="match status" value="1"/>
</dbReference>
<feature type="domain" description="RING-type" evidence="10">
    <location>
        <begin position="17"/>
        <end position="60"/>
    </location>
</feature>
<evidence type="ECO:0000256" key="5">
    <source>
        <dbReference type="ARBA" id="ARBA00022833"/>
    </source>
</evidence>
<dbReference type="PANTHER" id="PTHR12683">
    <property type="entry name" value="CDK-ACTIVATING KINASE ASSEMBLY FACTOR MAT1"/>
    <property type="match status" value="1"/>
</dbReference>
<dbReference type="Gene3D" id="3.30.40.10">
    <property type="entry name" value="Zinc/RING finger domain, C3HC4 (zinc finger)"/>
    <property type="match status" value="1"/>
</dbReference>
<dbReference type="AlphaFoldDB" id="A0A6G1KM76"/>
<protein>
    <recommendedName>
        <fullName evidence="2">RNA polymerase II transcription factor B subunit 3</fullName>
    </recommendedName>
    <alternativeName>
        <fullName evidence="8">RNA polymerase II transcription factor B 38 kDa subunit</fullName>
    </alternativeName>
    <alternativeName>
        <fullName evidence="7">RNA polymerase II transcription factor B p38 subunit</fullName>
    </alternativeName>
</protein>
<accession>A0A6G1KM76</accession>
<evidence type="ECO:0000256" key="8">
    <source>
        <dbReference type="ARBA" id="ARBA00033277"/>
    </source>
</evidence>
<evidence type="ECO:0000313" key="11">
    <source>
        <dbReference type="EMBL" id="KAF2713733.1"/>
    </source>
</evidence>
<keyword evidence="4 9" id="KW-0863">Zinc-finger</keyword>
<dbReference type="InterPro" id="IPR017907">
    <property type="entry name" value="Znf_RING_CS"/>
</dbReference>
<dbReference type="GO" id="GO:0016301">
    <property type="term" value="F:kinase activity"/>
    <property type="evidence" value="ECO:0007669"/>
    <property type="project" value="UniProtKB-KW"/>
</dbReference>
<dbReference type="Proteomes" id="UP000799428">
    <property type="component" value="Unassembled WGS sequence"/>
</dbReference>
<sequence length="309" mass="34871">MSKTATRAGATSKDDICPVCKSSRYLNPNMKFLVNPECYHKMCESCVDRIFSHGPAPCPIAGCKRTLRKARFRRQTFEDLKVEREVDIRRKVAKLFDKEQDDFETLRDYNDYLETVETTLWNLILKIDLEATNRRIGLWQQHLTEESNSTQRTQVEDPSLLTDKSHVILKKGGTQRKNVAGIKQDLLTGVGDEPETGFVFRGLKKRVAPEPEKPYDPYNGWSIEPQYYVVQDDYNVDWITHPKHDPAFTVGGYDVRDLYSRALCDAFGGLGVFIEDEKAPQPSVGAATALPVVDGGGGGGQDVNMDDIF</sequence>
<evidence type="ECO:0000256" key="9">
    <source>
        <dbReference type="PROSITE-ProRule" id="PRU00175"/>
    </source>
</evidence>
<dbReference type="SUPFAM" id="SSF57850">
    <property type="entry name" value="RING/U-box"/>
    <property type="match status" value="1"/>
</dbReference>
<dbReference type="InterPro" id="IPR001841">
    <property type="entry name" value="Znf_RING"/>
</dbReference>
<dbReference type="GO" id="GO:0006289">
    <property type="term" value="P:nucleotide-excision repair"/>
    <property type="evidence" value="ECO:0007669"/>
    <property type="project" value="InterPro"/>
</dbReference>
<dbReference type="InterPro" id="IPR004575">
    <property type="entry name" value="MAT1/Tfb3"/>
</dbReference>
<dbReference type="CDD" id="cd16573">
    <property type="entry name" value="RING-HC_TFB3-like"/>
    <property type="match status" value="1"/>
</dbReference>
<dbReference type="Pfam" id="PF06391">
    <property type="entry name" value="MAT1"/>
    <property type="match status" value="1"/>
</dbReference>
<keyword evidence="12" id="KW-1185">Reference proteome</keyword>
<evidence type="ECO:0000256" key="6">
    <source>
        <dbReference type="ARBA" id="ARBA00023242"/>
    </source>
</evidence>
<comment type="subcellular location">
    <subcellularLocation>
        <location evidence="1">Nucleus</location>
    </subcellularLocation>
</comment>
<evidence type="ECO:0000256" key="4">
    <source>
        <dbReference type="ARBA" id="ARBA00022771"/>
    </source>
</evidence>
<evidence type="ECO:0000256" key="1">
    <source>
        <dbReference type="ARBA" id="ARBA00004123"/>
    </source>
</evidence>
<proteinExistence type="predicted"/>